<keyword evidence="1" id="KW-0479">Metal-binding</keyword>
<dbReference type="EMBL" id="JAVXUO010001396">
    <property type="protein sequence ID" value="KAK2982670.1"/>
    <property type="molecule type" value="Genomic_DNA"/>
</dbReference>
<dbReference type="InterPro" id="IPR026992">
    <property type="entry name" value="DIOX_N"/>
</dbReference>
<reference evidence="5" key="1">
    <citation type="submission" date="2022-12" db="EMBL/GenBank/DDBJ databases">
        <title>Draft genome assemblies for two species of Escallonia (Escalloniales).</title>
        <authorList>
            <person name="Chanderbali A."/>
            <person name="Dervinis C."/>
            <person name="Anghel I."/>
            <person name="Soltis D."/>
            <person name="Soltis P."/>
            <person name="Zapata F."/>
        </authorList>
    </citation>
    <scope>NUCLEOTIDE SEQUENCE</scope>
    <source>
        <strain evidence="5">UCBG92.1500</strain>
        <tissue evidence="5">Leaf</tissue>
    </source>
</reference>
<comment type="caution">
    <text evidence="5">The sequence shown here is derived from an EMBL/GenBank/DDBJ whole genome shotgun (WGS) entry which is preliminary data.</text>
</comment>
<keyword evidence="6" id="KW-1185">Reference proteome</keyword>
<evidence type="ECO:0000313" key="5">
    <source>
        <dbReference type="EMBL" id="KAK2982670.1"/>
    </source>
</evidence>
<evidence type="ECO:0000256" key="1">
    <source>
        <dbReference type="ARBA" id="ARBA00022723"/>
    </source>
</evidence>
<accession>A0AA88RHY2</accession>
<gene>
    <name evidence="5" type="ORF">RJ640_027658</name>
</gene>
<dbReference type="InterPro" id="IPR027443">
    <property type="entry name" value="IPNS-like_sf"/>
</dbReference>
<keyword evidence="2" id="KW-0408">Iron</keyword>
<name>A0AA88RHY2_9ASTE</name>
<protein>
    <recommendedName>
        <fullName evidence="4">Non-haem dioxygenase N-terminal domain-containing protein</fullName>
    </recommendedName>
</protein>
<dbReference type="GO" id="GO:0046872">
    <property type="term" value="F:metal ion binding"/>
    <property type="evidence" value="ECO:0007669"/>
    <property type="project" value="UniProtKB-KW"/>
</dbReference>
<proteinExistence type="predicted"/>
<sequence>MILIEAQEFLVSENGNNNRGATNATVTYTRRKQKKVGVEQFRFTDSLSLPHSSQPPSSLYWSLITAKELVEAPTLSLQASRSSRPPLTATDLSPLPSTKDLDLDRSSKERELQSFYLFVISLFPLLELHTTFVNSRPLLGHKATGVAEAALACGEWGAFHVTNHGVPPKLLNEIRRMGRTFFEPCPMDEKLQYSCDTNEAATEVGTTRLFGEDIKSIHSPSLYYIRSSFIDVEMILFTTEFVYIFSYRMQNV</sequence>
<dbReference type="AlphaFoldDB" id="A0AA88RHY2"/>
<evidence type="ECO:0000256" key="3">
    <source>
        <dbReference type="SAM" id="MobiDB-lite"/>
    </source>
</evidence>
<feature type="domain" description="Non-haem dioxygenase N-terminal" evidence="4">
    <location>
        <begin position="146"/>
        <end position="215"/>
    </location>
</feature>
<evidence type="ECO:0000313" key="6">
    <source>
        <dbReference type="Proteomes" id="UP001187471"/>
    </source>
</evidence>
<dbReference type="SUPFAM" id="SSF51197">
    <property type="entry name" value="Clavaminate synthase-like"/>
    <property type="match status" value="1"/>
</dbReference>
<feature type="region of interest" description="Disordered" evidence="3">
    <location>
        <begin position="80"/>
        <end position="104"/>
    </location>
</feature>
<evidence type="ECO:0000256" key="2">
    <source>
        <dbReference type="ARBA" id="ARBA00023004"/>
    </source>
</evidence>
<evidence type="ECO:0000259" key="4">
    <source>
        <dbReference type="Pfam" id="PF14226"/>
    </source>
</evidence>
<dbReference type="Gene3D" id="2.60.120.330">
    <property type="entry name" value="B-lactam Antibiotic, Isopenicillin N Synthase, Chain"/>
    <property type="match status" value="1"/>
</dbReference>
<organism evidence="5 6">
    <name type="scientific">Escallonia rubra</name>
    <dbReference type="NCBI Taxonomy" id="112253"/>
    <lineage>
        <taxon>Eukaryota</taxon>
        <taxon>Viridiplantae</taxon>
        <taxon>Streptophyta</taxon>
        <taxon>Embryophyta</taxon>
        <taxon>Tracheophyta</taxon>
        <taxon>Spermatophyta</taxon>
        <taxon>Magnoliopsida</taxon>
        <taxon>eudicotyledons</taxon>
        <taxon>Gunneridae</taxon>
        <taxon>Pentapetalae</taxon>
        <taxon>asterids</taxon>
        <taxon>campanulids</taxon>
        <taxon>Escalloniales</taxon>
        <taxon>Escalloniaceae</taxon>
        <taxon>Escallonia</taxon>
    </lineage>
</organism>
<dbReference type="Proteomes" id="UP001187471">
    <property type="component" value="Unassembled WGS sequence"/>
</dbReference>
<dbReference type="Pfam" id="PF14226">
    <property type="entry name" value="DIOX_N"/>
    <property type="match status" value="1"/>
</dbReference>